<gene>
    <name evidence="15" type="ORF">LWI29_015445</name>
</gene>
<feature type="domain" description="Large ribosomal subunit protein eL24-related N-terminal" evidence="12">
    <location>
        <begin position="506"/>
        <end position="537"/>
    </location>
</feature>
<dbReference type="InterPro" id="IPR000988">
    <property type="entry name" value="Ribosomal_eL24-rel_N"/>
</dbReference>
<protein>
    <recommendedName>
        <fullName evidence="17">Diacylglycerol O-acyltransferase</fullName>
    </recommendedName>
</protein>
<sequence>MEFKGTEEEAAVPVSPIGYYFNSSVMSISILCVLEIEVAIDDSTAFSLLHDVFLPITPRFSSIIVADKKGVKKWKKVEVNLKDHVKVPIFPSGKSPQFYEKCLQDYVSKISMEELPQSQPLWQLHIIKYPTNNAAGTLIFKLHHALGDGFSLMGALLSCLQRADDPSKPLTFPSVKTRPILSNNNIMHSMFRNVPRFFSSMFNTASDFYCSIVKSSLIEDDQTPIRYGNDVVRWGPRSIATMAFPLHQIKQIKANLGATINDVVTGIIFLGTRLYMQEVSKESSNLNSTAIVLLNTRMYRSYSSVKEMVKPDAKSPWGNHFAFLHVPIPKLTDSGLSDPVEFIKKAQQIIESKRSSHGVYLTAKLLEAVDKFRGPEAAAEYVHGTLKNSSMALTNMIGPMEQVAVANHPVKGLYFLVAGTPLVSNSSIFVKSLLYSRNGRSSQLFASVSLLPNESVTAVAAQSFSNNLVVTLILFLNGSSHFFIVVFQSLEDPTSAFKLWTTVTPSKCHKNFKMKRNPRKVKWTKAYRRLNGKDMTQDSTIEFERNCNRPERYDRNLAENTLKAIKKIDKIRVAREERHHSKRMVGKKSKEHT</sequence>
<evidence type="ECO:0000256" key="6">
    <source>
        <dbReference type="ARBA" id="ARBA00022679"/>
    </source>
</evidence>
<proteinExistence type="inferred from homology"/>
<dbReference type="InterPro" id="IPR009721">
    <property type="entry name" value="O-acyltransferase_WSD1_C"/>
</dbReference>
<evidence type="ECO:0000256" key="2">
    <source>
        <dbReference type="ARBA" id="ARBA00004586"/>
    </source>
</evidence>
<keyword evidence="8" id="KW-0012">Acyltransferase</keyword>
<dbReference type="GO" id="GO:0005789">
    <property type="term" value="C:endoplasmic reticulum membrane"/>
    <property type="evidence" value="ECO:0007669"/>
    <property type="project" value="UniProtKB-SubCell"/>
</dbReference>
<dbReference type="EMBL" id="JAUESC010000381">
    <property type="protein sequence ID" value="KAK0589526.1"/>
    <property type="molecule type" value="Genomic_DNA"/>
</dbReference>
<evidence type="ECO:0000256" key="10">
    <source>
        <dbReference type="ARBA" id="ARBA00047604"/>
    </source>
</evidence>
<reference evidence="15" key="1">
    <citation type="journal article" date="2022" name="Plant J.">
        <title>Strategies of tolerance reflected in two North American maple genomes.</title>
        <authorList>
            <person name="McEvoy S.L."/>
            <person name="Sezen U.U."/>
            <person name="Trouern-Trend A."/>
            <person name="McMahon S.M."/>
            <person name="Schaberg P.G."/>
            <person name="Yang J."/>
            <person name="Wegrzyn J.L."/>
            <person name="Swenson N.G."/>
        </authorList>
    </citation>
    <scope>NUCLEOTIDE SEQUENCE</scope>
    <source>
        <strain evidence="15">NS2018</strain>
    </source>
</reference>
<dbReference type="Proteomes" id="UP001168877">
    <property type="component" value="Unassembled WGS sequence"/>
</dbReference>
<dbReference type="PANTHER" id="PTHR31650">
    <property type="entry name" value="O-ACYLTRANSFERASE (WSD1-LIKE) FAMILY PROTEIN"/>
    <property type="match status" value="1"/>
</dbReference>
<dbReference type="GO" id="GO:0047196">
    <property type="term" value="F:long-chain-alcohol O-fatty-acyltransferase activity"/>
    <property type="evidence" value="ECO:0007669"/>
    <property type="project" value="UniProtKB-EC"/>
</dbReference>
<comment type="pathway">
    <text evidence="3">Glycerolipid metabolism; triacylglycerol biosynthesis.</text>
</comment>
<comment type="catalytic activity">
    <reaction evidence="10">
        <text>a long chain fatty alcohol + a fatty acyl-CoA = a long-chain alcohol wax ester + CoA</text>
        <dbReference type="Rhea" id="RHEA:38443"/>
        <dbReference type="ChEBI" id="CHEBI:17135"/>
        <dbReference type="ChEBI" id="CHEBI:57287"/>
        <dbReference type="ChEBI" id="CHEBI:77636"/>
        <dbReference type="ChEBI" id="CHEBI:235323"/>
        <dbReference type="EC" id="2.3.1.75"/>
    </reaction>
</comment>
<dbReference type="Gene3D" id="2.30.170.20">
    <property type="entry name" value="Ribosomal protein L24e"/>
    <property type="match status" value="1"/>
</dbReference>
<dbReference type="PANTHER" id="PTHR31650:SF62">
    <property type="entry name" value="O-ACYLTRANSFERASE WSD1 C-TERMINAL DOMAIN-CONTAINING PROTEIN"/>
    <property type="match status" value="1"/>
</dbReference>
<name>A0AA39VT32_ACESA</name>
<comment type="subcellular location">
    <subcellularLocation>
        <location evidence="1">Cell membrane</location>
        <topology evidence="1">Single-pass membrane protein</topology>
    </subcellularLocation>
    <subcellularLocation>
        <location evidence="2">Endoplasmic reticulum membrane</location>
    </subcellularLocation>
</comment>
<evidence type="ECO:0000259" key="12">
    <source>
        <dbReference type="Pfam" id="PF01246"/>
    </source>
</evidence>
<feature type="domain" description="O-acyltransferase WSD1-like N-terminal" evidence="13">
    <location>
        <begin position="72"/>
        <end position="264"/>
    </location>
</feature>
<evidence type="ECO:0000313" key="15">
    <source>
        <dbReference type="EMBL" id="KAK0589526.1"/>
    </source>
</evidence>
<dbReference type="Pfam" id="PF01246">
    <property type="entry name" value="Ribosomal_L24e"/>
    <property type="match status" value="1"/>
</dbReference>
<dbReference type="InterPro" id="IPR038630">
    <property type="entry name" value="L24e/L24_sf"/>
</dbReference>
<evidence type="ECO:0000256" key="9">
    <source>
        <dbReference type="ARBA" id="ARBA00024360"/>
    </source>
</evidence>
<dbReference type="Pfam" id="PF03007">
    <property type="entry name" value="WS_DGAT_cat"/>
    <property type="match status" value="1"/>
</dbReference>
<evidence type="ECO:0000256" key="7">
    <source>
        <dbReference type="ARBA" id="ARBA00022824"/>
    </source>
</evidence>
<dbReference type="InterPro" id="IPR004255">
    <property type="entry name" value="O-acyltransferase_WSD1_N"/>
</dbReference>
<dbReference type="InterPro" id="IPR045034">
    <property type="entry name" value="O-acyltransferase_WSD1-like"/>
</dbReference>
<evidence type="ECO:0000256" key="4">
    <source>
        <dbReference type="ARBA" id="ARBA00005189"/>
    </source>
</evidence>
<keyword evidence="16" id="KW-1185">Reference proteome</keyword>
<dbReference type="GO" id="GO:0005886">
    <property type="term" value="C:plasma membrane"/>
    <property type="evidence" value="ECO:0007669"/>
    <property type="project" value="UniProtKB-SubCell"/>
</dbReference>
<comment type="similarity">
    <text evidence="9">In the N-terminal section; belongs to the long-chain O-acyltransferase family.</text>
</comment>
<keyword evidence="7" id="KW-0256">Endoplasmic reticulum</keyword>
<dbReference type="AlphaFoldDB" id="A0AA39VT32"/>
<comment type="catalytic activity">
    <reaction evidence="11">
        <text>an acyl-CoA + a 1,2-diacyl-sn-glycerol = a triacyl-sn-glycerol + CoA</text>
        <dbReference type="Rhea" id="RHEA:10868"/>
        <dbReference type="ChEBI" id="CHEBI:17815"/>
        <dbReference type="ChEBI" id="CHEBI:57287"/>
        <dbReference type="ChEBI" id="CHEBI:58342"/>
        <dbReference type="ChEBI" id="CHEBI:64615"/>
        <dbReference type="EC" id="2.3.1.20"/>
    </reaction>
</comment>
<comment type="similarity">
    <text evidence="5">Belongs to the eukaryotic ribosomal protein eL24 family.</text>
</comment>
<evidence type="ECO:0000256" key="11">
    <source>
        <dbReference type="ARBA" id="ARBA00048109"/>
    </source>
</evidence>
<comment type="caution">
    <text evidence="15">The sequence shown here is derived from an EMBL/GenBank/DDBJ whole genome shotgun (WGS) entry which is preliminary data.</text>
</comment>
<dbReference type="GO" id="GO:0019432">
    <property type="term" value="P:triglyceride biosynthetic process"/>
    <property type="evidence" value="ECO:0007669"/>
    <property type="project" value="TreeGrafter"/>
</dbReference>
<evidence type="ECO:0000256" key="5">
    <source>
        <dbReference type="ARBA" id="ARBA00005647"/>
    </source>
</evidence>
<evidence type="ECO:0000256" key="8">
    <source>
        <dbReference type="ARBA" id="ARBA00023315"/>
    </source>
</evidence>
<evidence type="ECO:0000256" key="1">
    <source>
        <dbReference type="ARBA" id="ARBA00004162"/>
    </source>
</evidence>
<evidence type="ECO:0000256" key="3">
    <source>
        <dbReference type="ARBA" id="ARBA00004771"/>
    </source>
</evidence>
<accession>A0AA39VT32</accession>
<organism evidence="15 16">
    <name type="scientific">Acer saccharum</name>
    <name type="common">Sugar maple</name>
    <dbReference type="NCBI Taxonomy" id="4024"/>
    <lineage>
        <taxon>Eukaryota</taxon>
        <taxon>Viridiplantae</taxon>
        <taxon>Streptophyta</taxon>
        <taxon>Embryophyta</taxon>
        <taxon>Tracheophyta</taxon>
        <taxon>Spermatophyta</taxon>
        <taxon>Magnoliopsida</taxon>
        <taxon>eudicotyledons</taxon>
        <taxon>Gunneridae</taxon>
        <taxon>Pentapetalae</taxon>
        <taxon>rosids</taxon>
        <taxon>malvids</taxon>
        <taxon>Sapindales</taxon>
        <taxon>Sapindaceae</taxon>
        <taxon>Hippocastanoideae</taxon>
        <taxon>Acereae</taxon>
        <taxon>Acer</taxon>
    </lineage>
</organism>
<dbReference type="GO" id="GO:0004144">
    <property type="term" value="F:diacylglycerol O-acyltransferase activity"/>
    <property type="evidence" value="ECO:0007669"/>
    <property type="project" value="UniProtKB-EC"/>
</dbReference>
<keyword evidence="6" id="KW-0808">Transferase</keyword>
<dbReference type="Pfam" id="PF06974">
    <property type="entry name" value="WS_DGAT_C"/>
    <property type="match status" value="1"/>
</dbReference>
<evidence type="ECO:0000313" key="16">
    <source>
        <dbReference type="Proteomes" id="UP001168877"/>
    </source>
</evidence>
<feature type="domain" description="O-acyltransferase WSD1 C-terminal" evidence="14">
    <location>
        <begin position="317"/>
        <end position="421"/>
    </location>
</feature>
<evidence type="ECO:0000259" key="13">
    <source>
        <dbReference type="Pfam" id="PF03007"/>
    </source>
</evidence>
<reference evidence="15" key="2">
    <citation type="submission" date="2023-06" db="EMBL/GenBank/DDBJ databases">
        <authorList>
            <person name="Swenson N.G."/>
            <person name="Wegrzyn J.L."/>
            <person name="Mcevoy S.L."/>
        </authorList>
    </citation>
    <scope>NUCLEOTIDE SEQUENCE</scope>
    <source>
        <strain evidence="15">NS2018</strain>
        <tissue evidence="15">Leaf</tissue>
    </source>
</reference>
<evidence type="ECO:0008006" key="17">
    <source>
        <dbReference type="Google" id="ProtNLM"/>
    </source>
</evidence>
<evidence type="ECO:0000259" key="14">
    <source>
        <dbReference type="Pfam" id="PF06974"/>
    </source>
</evidence>
<comment type="pathway">
    <text evidence="4">Lipid metabolism.</text>
</comment>